<dbReference type="PANTHER" id="PTHR34982">
    <property type="entry name" value="YOP PROTEINS TRANSLOCATION PROTEIN L"/>
    <property type="match status" value="1"/>
</dbReference>
<dbReference type="InterPro" id="IPR018035">
    <property type="entry name" value="Flagellar_FliH/T3SS_HrpE"/>
</dbReference>
<reference evidence="10 11" key="1">
    <citation type="submission" date="2021-12" db="EMBL/GenBank/DDBJ databases">
        <title>Discovery of the Pendulisporaceae a myxobacterial family with distinct sporulation behavior and unique specialized metabolism.</title>
        <authorList>
            <person name="Garcia R."/>
            <person name="Popoff A."/>
            <person name="Bader C.D."/>
            <person name="Loehr J."/>
            <person name="Walesch S."/>
            <person name="Walt C."/>
            <person name="Boldt J."/>
            <person name="Bunk B."/>
            <person name="Haeckl F.J.F.P.J."/>
            <person name="Gunesch A.P."/>
            <person name="Birkelbach J."/>
            <person name="Nuebel U."/>
            <person name="Pietschmann T."/>
            <person name="Bach T."/>
            <person name="Mueller R."/>
        </authorList>
    </citation>
    <scope>NUCLEOTIDE SEQUENCE [LARGE SCALE GENOMIC DNA]</scope>
    <source>
        <strain evidence="10 11">MSr11954</strain>
    </source>
</reference>
<comment type="similarity">
    <text evidence="2">Belongs to the FliH family.</text>
</comment>
<proteinExistence type="inferred from homology"/>
<accession>A0ABZ2LUH9</accession>
<dbReference type="Pfam" id="PF02108">
    <property type="entry name" value="FliH"/>
    <property type="match status" value="1"/>
</dbReference>
<evidence type="ECO:0000313" key="11">
    <source>
        <dbReference type="Proteomes" id="UP001370348"/>
    </source>
</evidence>
<dbReference type="EMBL" id="CP089984">
    <property type="protein sequence ID" value="WXB14538.1"/>
    <property type="molecule type" value="Genomic_DNA"/>
</dbReference>
<keyword evidence="4" id="KW-0813">Transport</keyword>
<dbReference type="InterPro" id="IPR051472">
    <property type="entry name" value="T3SS_Stator/FliH"/>
</dbReference>
<protein>
    <recommendedName>
        <fullName evidence="3">Flagellar assembly protein FliH</fullName>
    </recommendedName>
</protein>
<keyword evidence="6" id="KW-0653">Protein transport</keyword>
<evidence type="ECO:0000256" key="5">
    <source>
        <dbReference type="ARBA" id="ARBA00022795"/>
    </source>
</evidence>
<dbReference type="Proteomes" id="UP001370348">
    <property type="component" value="Chromosome"/>
</dbReference>
<gene>
    <name evidence="10" type="ORF">LZC94_42775</name>
</gene>
<comment type="function">
    <text evidence="1">Needed for flagellar regrowth and assembly.</text>
</comment>
<keyword evidence="5" id="KW-1005">Bacterial flagellum biogenesis</keyword>
<evidence type="ECO:0000256" key="8">
    <source>
        <dbReference type="SAM" id="MobiDB-lite"/>
    </source>
</evidence>
<evidence type="ECO:0000256" key="2">
    <source>
        <dbReference type="ARBA" id="ARBA00006602"/>
    </source>
</evidence>
<keyword evidence="7" id="KW-1006">Bacterial flagellum protein export</keyword>
<organism evidence="10 11">
    <name type="scientific">Pendulispora albinea</name>
    <dbReference type="NCBI Taxonomy" id="2741071"/>
    <lineage>
        <taxon>Bacteria</taxon>
        <taxon>Pseudomonadati</taxon>
        <taxon>Myxococcota</taxon>
        <taxon>Myxococcia</taxon>
        <taxon>Myxococcales</taxon>
        <taxon>Sorangiineae</taxon>
        <taxon>Pendulisporaceae</taxon>
        <taxon>Pendulispora</taxon>
    </lineage>
</organism>
<keyword evidence="11" id="KW-1185">Reference proteome</keyword>
<name>A0ABZ2LUH9_9BACT</name>
<feature type="region of interest" description="Disordered" evidence="8">
    <location>
        <begin position="1"/>
        <end position="28"/>
    </location>
</feature>
<dbReference type="PANTHER" id="PTHR34982:SF1">
    <property type="entry name" value="FLAGELLAR ASSEMBLY PROTEIN FLIH"/>
    <property type="match status" value="1"/>
</dbReference>
<evidence type="ECO:0000256" key="4">
    <source>
        <dbReference type="ARBA" id="ARBA00022448"/>
    </source>
</evidence>
<evidence type="ECO:0000259" key="9">
    <source>
        <dbReference type="Pfam" id="PF02108"/>
    </source>
</evidence>
<feature type="domain" description="Flagellar assembly protein FliH/Type III secretion system HrpE" evidence="9">
    <location>
        <begin position="68"/>
        <end position="190"/>
    </location>
</feature>
<sequence>MAYVTRGRVVPQGEAQEAKSLPRETPSSALRGRIVPRAVLDAHRQADEVTERARARAYREARADVESELAAQFLALQQRQERSAEADLDRTVALAVMLAERLIGATLRVDRHRIVEMARAALAEARGARRVRIEACPLDAEELRSNLSAFGLPPECIDIQENPELASGSLSLHTDLGSLDARLSPQLERLATALRDALRE</sequence>
<evidence type="ECO:0000256" key="7">
    <source>
        <dbReference type="ARBA" id="ARBA00023225"/>
    </source>
</evidence>
<dbReference type="RefSeq" id="WP_394824160.1">
    <property type="nucleotide sequence ID" value="NZ_CP089984.1"/>
</dbReference>
<evidence type="ECO:0000256" key="3">
    <source>
        <dbReference type="ARBA" id="ARBA00016507"/>
    </source>
</evidence>
<evidence type="ECO:0000256" key="1">
    <source>
        <dbReference type="ARBA" id="ARBA00003041"/>
    </source>
</evidence>
<evidence type="ECO:0000313" key="10">
    <source>
        <dbReference type="EMBL" id="WXB14538.1"/>
    </source>
</evidence>
<evidence type="ECO:0000256" key="6">
    <source>
        <dbReference type="ARBA" id="ARBA00022927"/>
    </source>
</evidence>